<dbReference type="EMBL" id="SSWX01000025">
    <property type="protein sequence ID" value="THJ31306.1"/>
    <property type="molecule type" value="Genomic_DNA"/>
</dbReference>
<dbReference type="AlphaFoldDB" id="A0A4S5BNZ4"/>
<evidence type="ECO:0000313" key="1">
    <source>
        <dbReference type="EMBL" id="THJ31306.1"/>
    </source>
</evidence>
<accession>A0A4S5BNZ4</accession>
<reference evidence="1 2" key="1">
    <citation type="submission" date="2019-04" db="EMBL/GenBank/DDBJ databases">
        <title>Lampropedia sp YIM MLB12 draf genome.</title>
        <authorList>
            <person name="Wang Y.-X."/>
        </authorList>
    </citation>
    <scope>NUCLEOTIDE SEQUENCE [LARGE SCALE GENOMIC DNA]</scope>
    <source>
        <strain evidence="1 2">YIM MLB12</strain>
    </source>
</reference>
<gene>
    <name evidence="1" type="ORF">E8K88_15590</name>
</gene>
<name>A0A4S5BNZ4_9BURK</name>
<protein>
    <submittedName>
        <fullName evidence="1">Uncharacterized protein</fullName>
    </submittedName>
</protein>
<evidence type="ECO:0000313" key="2">
    <source>
        <dbReference type="Proteomes" id="UP000306236"/>
    </source>
</evidence>
<sequence>MALKPAQTRLPTRWSKAFYTLISCISLWTLYQLLDFKWQMDAYKAQLQAEFEPTLQVATHLDGIDMPAGTQLTLTIANTPESFRKAQFPFPIEIANISATQIERHIAIQTDAKHHTSGFQPESMRITGQGVTLQQGWRCDASQPVEFDLQSDGGIAAFKRCTLAAGNHAADIELPKGTAVWRTTGNTYTDGFVDDDRWSLDIPANEVVAITGLPLQSPFIRLTEQRQLHEVSRATLAQTAQFAGQSYPAGAQASFNARSERALRPLQWRIAASP</sequence>
<proteinExistence type="predicted"/>
<dbReference type="Proteomes" id="UP000306236">
    <property type="component" value="Unassembled WGS sequence"/>
</dbReference>
<organism evidence="1 2">
    <name type="scientific">Lampropedia aestuarii</name>
    <dbReference type="NCBI Taxonomy" id="2562762"/>
    <lineage>
        <taxon>Bacteria</taxon>
        <taxon>Pseudomonadati</taxon>
        <taxon>Pseudomonadota</taxon>
        <taxon>Betaproteobacteria</taxon>
        <taxon>Burkholderiales</taxon>
        <taxon>Comamonadaceae</taxon>
        <taxon>Lampropedia</taxon>
    </lineage>
</organism>
<keyword evidence="2" id="KW-1185">Reference proteome</keyword>
<dbReference type="OrthoDB" id="8641729at2"/>
<comment type="caution">
    <text evidence="1">The sequence shown here is derived from an EMBL/GenBank/DDBJ whole genome shotgun (WGS) entry which is preliminary data.</text>
</comment>
<dbReference type="RefSeq" id="WP_136407600.1">
    <property type="nucleotide sequence ID" value="NZ_SSWX01000025.1"/>
</dbReference>